<feature type="domain" description="Glycoside hydrolase 123 N-terminal" evidence="3">
    <location>
        <begin position="54"/>
        <end position="196"/>
    </location>
</feature>
<feature type="chain" id="PRO_5012142831" evidence="1">
    <location>
        <begin position="21"/>
        <end position="585"/>
    </location>
</feature>
<name>A0A1T4QBT2_9BACT</name>
<feature type="domain" description="Glycoside hydrolase 123 catalytic" evidence="2">
    <location>
        <begin position="228"/>
        <end position="538"/>
    </location>
</feature>
<sequence length="585" mass="66289">MVNKFFGVLVLLALQQNVWAQSGPAGDYQEKPDPRPVNKASWEAVKGDQLHVAFGSTDVRYEKRNAPDQQNLAASWNAKAWRGERVHTQFLIWTTRPLNKVSVTTSALQGSKGATIPASAITTGFVRYVMTDELNKDGSGCGYRKPENFDSSLVADGIDIQRTKDIAAHQTQPVWLSIQVPAGTTPGVYKGTVKINAGGAVSSLPYEIEVLHHTLPAPKDWKFHLDLWQSPDAVARMYNVKPWSDAHFKAMKPYMQMLANAGQKCITATLIYDPWNSQTEDVYGTMIKWTKKKNGTWSYDYTIFDKWVEYMMGLGIKKEINCYSMIPWNLKFYYYDEAKGKDTLLIAKPGSPEYAAHWQPMLNDFVKHLKAKGWFNITTIAMDERPMADMQHALALIRKADKDFKLSLAGSYHAPLDKDIYDFCVASKEPFPDEVLQARLKKGWPTTFYTCCTEGFPNTFTFSPPGESAFMGWHAAYKGYTGYLRWAFNCWVKAPLQDSRFRAWAAGDTYFVYPGPRSSIRFERLVEGVQDYEKVRILREEFTKANNREGLNKLNQLLAPFDINAPKTTPAGNLVRKAQETLNTL</sequence>
<organism evidence="4 5">
    <name type="scientific">Chitinophaga eiseniae</name>
    <dbReference type="NCBI Taxonomy" id="634771"/>
    <lineage>
        <taxon>Bacteria</taxon>
        <taxon>Pseudomonadati</taxon>
        <taxon>Bacteroidota</taxon>
        <taxon>Chitinophagia</taxon>
        <taxon>Chitinophagales</taxon>
        <taxon>Chitinophagaceae</taxon>
        <taxon>Chitinophaga</taxon>
    </lineage>
</organism>
<gene>
    <name evidence="4" type="ORF">SAMN04488128_102287</name>
</gene>
<keyword evidence="5" id="KW-1185">Reference proteome</keyword>
<dbReference type="InterPro" id="IPR025150">
    <property type="entry name" value="GH123_cat"/>
</dbReference>
<keyword evidence="1" id="KW-0732">Signal</keyword>
<evidence type="ECO:0000259" key="3">
    <source>
        <dbReference type="Pfam" id="PF22680"/>
    </source>
</evidence>
<dbReference type="InterPro" id="IPR053850">
    <property type="entry name" value="Glyco_hydro_123_N_2"/>
</dbReference>
<dbReference type="Proteomes" id="UP000190367">
    <property type="component" value="Unassembled WGS sequence"/>
</dbReference>
<evidence type="ECO:0000259" key="2">
    <source>
        <dbReference type="Pfam" id="PF13320"/>
    </source>
</evidence>
<dbReference type="AlphaFoldDB" id="A0A1T4QBT2"/>
<dbReference type="STRING" id="634771.SAMN04488128_102287"/>
<evidence type="ECO:0000313" key="5">
    <source>
        <dbReference type="Proteomes" id="UP000190367"/>
    </source>
</evidence>
<accession>A0A1T4QBT2</accession>
<dbReference type="Pfam" id="PF13320">
    <property type="entry name" value="GH123_cat"/>
    <property type="match status" value="1"/>
</dbReference>
<feature type="signal peptide" evidence="1">
    <location>
        <begin position="1"/>
        <end position="20"/>
    </location>
</feature>
<proteinExistence type="predicted"/>
<reference evidence="5" key="1">
    <citation type="submission" date="2017-02" db="EMBL/GenBank/DDBJ databases">
        <authorList>
            <person name="Varghese N."/>
            <person name="Submissions S."/>
        </authorList>
    </citation>
    <scope>NUCLEOTIDE SEQUENCE [LARGE SCALE GENOMIC DNA]</scope>
    <source>
        <strain evidence="5">DSM 22224</strain>
    </source>
</reference>
<protein>
    <submittedName>
        <fullName evidence="4">Uncharacterized protein</fullName>
    </submittedName>
</protein>
<dbReference type="EMBL" id="FUWZ01000002">
    <property type="protein sequence ID" value="SKA01189.1"/>
    <property type="molecule type" value="Genomic_DNA"/>
</dbReference>
<dbReference type="OrthoDB" id="197680at2"/>
<dbReference type="Pfam" id="PF22680">
    <property type="entry name" value="Glyco_hydro_123_N_2"/>
    <property type="match status" value="1"/>
</dbReference>
<dbReference type="RefSeq" id="WP_078668856.1">
    <property type="nucleotide sequence ID" value="NZ_FUWZ01000002.1"/>
</dbReference>
<evidence type="ECO:0000313" key="4">
    <source>
        <dbReference type="EMBL" id="SKA01189.1"/>
    </source>
</evidence>
<evidence type="ECO:0000256" key="1">
    <source>
        <dbReference type="SAM" id="SignalP"/>
    </source>
</evidence>